<evidence type="ECO:0000313" key="2">
    <source>
        <dbReference type="Proteomes" id="UP000828390"/>
    </source>
</evidence>
<dbReference type="EMBL" id="JAIWYP010000012">
    <property type="protein sequence ID" value="KAH3730264.1"/>
    <property type="molecule type" value="Genomic_DNA"/>
</dbReference>
<dbReference type="AlphaFoldDB" id="A0A9D4CRB9"/>
<protein>
    <submittedName>
        <fullName evidence="1">Uncharacterized protein</fullName>
    </submittedName>
</protein>
<keyword evidence="2" id="KW-1185">Reference proteome</keyword>
<sequence>MGPTGQRWLSFITGNLSRVPATMPQTAWVIVQQCRPLTVSQSVIKSGFELPQLVTCSMNQKDGLPFPEYLSTIDGDSFTN</sequence>
<proteinExistence type="predicted"/>
<organism evidence="1 2">
    <name type="scientific">Dreissena polymorpha</name>
    <name type="common">Zebra mussel</name>
    <name type="synonym">Mytilus polymorpha</name>
    <dbReference type="NCBI Taxonomy" id="45954"/>
    <lineage>
        <taxon>Eukaryota</taxon>
        <taxon>Metazoa</taxon>
        <taxon>Spiralia</taxon>
        <taxon>Lophotrochozoa</taxon>
        <taxon>Mollusca</taxon>
        <taxon>Bivalvia</taxon>
        <taxon>Autobranchia</taxon>
        <taxon>Heteroconchia</taxon>
        <taxon>Euheterodonta</taxon>
        <taxon>Imparidentia</taxon>
        <taxon>Neoheterodontei</taxon>
        <taxon>Myida</taxon>
        <taxon>Dreissenoidea</taxon>
        <taxon>Dreissenidae</taxon>
        <taxon>Dreissena</taxon>
    </lineage>
</organism>
<accession>A0A9D4CRB9</accession>
<evidence type="ECO:0000313" key="1">
    <source>
        <dbReference type="EMBL" id="KAH3730264.1"/>
    </source>
</evidence>
<reference evidence="1" key="1">
    <citation type="journal article" date="2019" name="bioRxiv">
        <title>The Genome of the Zebra Mussel, Dreissena polymorpha: A Resource for Invasive Species Research.</title>
        <authorList>
            <person name="McCartney M.A."/>
            <person name="Auch B."/>
            <person name="Kono T."/>
            <person name="Mallez S."/>
            <person name="Zhang Y."/>
            <person name="Obille A."/>
            <person name="Becker A."/>
            <person name="Abrahante J.E."/>
            <person name="Garbe J."/>
            <person name="Badalamenti J.P."/>
            <person name="Herman A."/>
            <person name="Mangelson H."/>
            <person name="Liachko I."/>
            <person name="Sullivan S."/>
            <person name="Sone E.D."/>
            <person name="Koren S."/>
            <person name="Silverstein K.A.T."/>
            <person name="Beckman K.B."/>
            <person name="Gohl D.M."/>
        </authorList>
    </citation>
    <scope>NUCLEOTIDE SEQUENCE</scope>
    <source>
        <strain evidence="1">Duluth1</strain>
        <tissue evidence="1">Whole animal</tissue>
    </source>
</reference>
<comment type="caution">
    <text evidence="1">The sequence shown here is derived from an EMBL/GenBank/DDBJ whole genome shotgun (WGS) entry which is preliminary data.</text>
</comment>
<gene>
    <name evidence="1" type="ORF">DPMN_056246</name>
</gene>
<reference evidence="1" key="2">
    <citation type="submission" date="2020-11" db="EMBL/GenBank/DDBJ databases">
        <authorList>
            <person name="McCartney M.A."/>
            <person name="Auch B."/>
            <person name="Kono T."/>
            <person name="Mallez S."/>
            <person name="Becker A."/>
            <person name="Gohl D.M."/>
            <person name="Silverstein K.A.T."/>
            <person name="Koren S."/>
            <person name="Bechman K.B."/>
            <person name="Herman A."/>
            <person name="Abrahante J.E."/>
            <person name="Garbe J."/>
        </authorList>
    </citation>
    <scope>NUCLEOTIDE SEQUENCE</scope>
    <source>
        <strain evidence="1">Duluth1</strain>
        <tissue evidence="1">Whole animal</tissue>
    </source>
</reference>
<name>A0A9D4CRB9_DREPO</name>
<dbReference type="Proteomes" id="UP000828390">
    <property type="component" value="Unassembled WGS sequence"/>
</dbReference>